<protein>
    <recommendedName>
        <fullName evidence="2">DNA-directed DNA polymerase</fullName>
        <ecNumber evidence="2">2.7.7.7</ecNumber>
    </recommendedName>
</protein>
<dbReference type="PROSITE" id="PS51192">
    <property type="entry name" value="HELICASE_ATP_BIND_1"/>
    <property type="match status" value="1"/>
</dbReference>
<dbReference type="Gene3D" id="3.30.420.10">
    <property type="entry name" value="Ribonuclease H-like superfamily/Ribonuclease H"/>
    <property type="match status" value="1"/>
</dbReference>
<dbReference type="SUPFAM" id="SSF158702">
    <property type="entry name" value="Sec63 N-terminal domain-like"/>
    <property type="match status" value="1"/>
</dbReference>
<keyword evidence="8" id="KW-0239">DNA-directed DNA polymerase</keyword>
<dbReference type="Pfam" id="PF20470">
    <property type="entry name" value="HTH_61"/>
    <property type="match status" value="1"/>
</dbReference>
<dbReference type="SUPFAM" id="SSF52540">
    <property type="entry name" value="P-loop containing nucleoside triphosphate hydrolases"/>
    <property type="match status" value="1"/>
</dbReference>
<evidence type="ECO:0000256" key="4">
    <source>
        <dbReference type="ARBA" id="ARBA00022695"/>
    </source>
</evidence>
<comment type="subcellular location">
    <subcellularLocation>
        <location evidence="1">Nucleus</location>
    </subcellularLocation>
</comment>
<dbReference type="InterPro" id="IPR002298">
    <property type="entry name" value="DNA_polymerase_A"/>
</dbReference>
<dbReference type="FunFam" id="3.40.50.300:FF:000813">
    <property type="entry name" value="helicase POLQ-like isoform X1"/>
    <property type="match status" value="1"/>
</dbReference>
<evidence type="ECO:0000256" key="2">
    <source>
        <dbReference type="ARBA" id="ARBA00012417"/>
    </source>
</evidence>
<dbReference type="CDD" id="cd18026">
    <property type="entry name" value="DEXHc_POLQ-like"/>
    <property type="match status" value="1"/>
</dbReference>
<sequence length="1631" mass="178981">MLTSAKHGRQKTSGRKRKANKEQPRDLPEDVPRAKRQKSSEQPVKHRLSRTTPEGMDMSGPGEWQKPLPQLEEQQRHQHQHRLGAVISPATRVSQNPLKLEAYLTPEVVAAFALKHDLYPWQGECLNLPGVLGGRNLVFSAPTSAGKSLIAETLMLRRSIITGKMSLLVLPYNALCQEKTQHLSHLYAPLGKRVAANYGGLGKRDDLNTDVGCLVCTIERANVLVNRLIEEDRLDDLCCIVVDEVHMADDATRGYLLELLLTKVQFKMASVSGDSQSQGGVQLVAMSATVPNMAAIARWLNAALYETEFRPVQLKRFLKVGHTIRDQDLEIIRTLPQDERFSSLHPPTAEMLAVAQLCEETVQGGHSVLVFCGTKRACEQVAKVIGSKLTVPERQLKCAGEDLPADRADVLARLAKLQADHPLIPVMSQGVAYHNSSLSHDERELVEAAFKTGAISVLVATSTVATGVNLPARRVIIKDRYQGLDRKESYLSSATYHQMCGRAGRAGIDSQGEAIIFARSGDYQDVAAMMREGAQPISSCLAEERRGLKHAMQEVVATGAVRTAADCQNYCKCTLLAATTDPKIVVSAFRAAGKWLADNGLITWVSEKDTGYYQPTALGKATLVSGMSLEEALVVKEEIERAHHGFVMSTDLHLTYLITPFREDIGIDWDVFHAAYSNLKGPDAKVAELVGIKQSFVISQMRCKGQRKNMTEAHKESERICKRFLAALVLNDLIQEMNLDDVVEKYKVNKAGVRAMQERAGSFAMMLAAFCGRMGWGNMETIMAKFQSRVSHGVRPEIVELIRIDGIKAYRARQLYSAGLRTPAEVALSTVHQLTRIFEQGARGGNEAEQKEAAKRAAWKVYKAARLLAQEELREEQAKNEKLRLNLAACDSQGSTPAGSIKTPAKTPTQSLTARIQDHTKGLVLVEGLTMIKSFCERWVRQKQYAFAIDVRGSTTPEAEREAMKASLPKGPGIASSAGKPALAVRSGPRIAGVAVCWDRERAFYILLPAQNAAEAWKVVMEALSGPAEKITHDLKPQLVGLLQAAISQDGPQPADPLVDVRIAAWMLAPDGDIDNVSAVSDNPACKRVIRSGIGALPLEALLESRAGAAVVAEAKQTLQQDPGQKPDAFKGDRLAACKRAVLSFRLFERLQPQMQVQGLLPPLAKVEMLIVRVLAHMEHIGIAADPDVFTQNDEPLRRRQEELEVKAVALVARSFNLDSPKEVSMVLFEVLKLPVPPYAQKLKGGQYSTCDKVLQELMTQHAIVPVISEHRMVSKVRGSFHDDYMPVISRQATGSAGSGIAAALARSQQEAPVAGEQGRKTRVLARIHGSFFQTATATGRLAMGDPNLQCVPKPRSFEVTVTQASKDTQEQTWRTHTTNLRAAFVAERGFVLLSADYNQIELRIMAHFSGDEALCKLLCDLSQDPFRNLAAQWLKLPLEQVKPEQRDHAKALSYGLLYGKGPHALAADLDCTPNDAVKHMDSFFASIPGVKAWTKSLVEECRKTTFIQTLAGRRRYLPGIGEQGPGASAERAAAERKAINSFCQGSAADMIKLAMINVHAELASSFPADACRLILQIHDELLFEVRAGVLPEAARLVRRCMEGVVSFRVPLPVKLHSGPSWGELEPFHLD</sequence>
<dbReference type="Gene3D" id="1.20.1060.10">
    <property type="entry name" value="Taq DNA Polymerase, Chain T, domain 4"/>
    <property type="match status" value="1"/>
</dbReference>
<dbReference type="SUPFAM" id="SSF56672">
    <property type="entry name" value="DNA/RNA polymerases"/>
    <property type="match status" value="1"/>
</dbReference>
<feature type="domain" description="Helicase C-terminal" evidence="15">
    <location>
        <begin position="353"/>
        <end position="556"/>
    </location>
</feature>
<gene>
    <name evidence="16" type="ORF">WJX72_009203</name>
</gene>
<evidence type="ECO:0000256" key="3">
    <source>
        <dbReference type="ARBA" id="ARBA00022679"/>
    </source>
</evidence>
<dbReference type="SMART" id="SM00490">
    <property type="entry name" value="HELICc"/>
    <property type="match status" value="1"/>
</dbReference>
<dbReference type="Gene3D" id="3.30.70.370">
    <property type="match status" value="1"/>
</dbReference>
<feature type="region of interest" description="Disordered" evidence="13">
    <location>
        <begin position="1"/>
        <end position="66"/>
    </location>
</feature>
<evidence type="ECO:0000256" key="12">
    <source>
        <dbReference type="SAM" id="Coils"/>
    </source>
</evidence>
<dbReference type="InterPro" id="IPR043502">
    <property type="entry name" value="DNA/RNA_pol_sf"/>
</dbReference>
<dbReference type="GO" id="GO:0006261">
    <property type="term" value="P:DNA-templated DNA replication"/>
    <property type="evidence" value="ECO:0007669"/>
    <property type="project" value="InterPro"/>
</dbReference>
<evidence type="ECO:0000256" key="1">
    <source>
        <dbReference type="ARBA" id="ARBA00004123"/>
    </source>
</evidence>
<dbReference type="InterPro" id="IPR027417">
    <property type="entry name" value="P-loop_NTPase"/>
</dbReference>
<keyword evidence="4" id="KW-0548">Nucleotidyltransferase</keyword>
<proteinExistence type="predicted"/>
<keyword evidence="17" id="KW-1185">Reference proteome</keyword>
<evidence type="ECO:0000256" key="6">
    <source>
        <dbReference type="ARBA" id="ARBA00022763"/>
    </source>
</evidence>
<dbReference type="CDD" id="cd08638">
    <property type="entry name" value="DNA_pol_A_theta"/>
    <property type="match status" value="1"/>
</dbReference>
<keyword evidence="3" id="KW-0808">Transferase</keyword>
<dbReference type="Gene3D" id="1.10.3380.20">
    <property type="match status" value="1"/>
</dbReference>
<keyword evidence="6" id="KW-0227">DNA damage</keyword>
<dbReference type="GO" id="GO:0005524">
    <property type="term" value="F:ATP binding"/>
    <property type="evidence" value="ECO:0007669"/>
    <property type="project" value="UniProtKB-KW"/>
</dbReference>
<dbReference type="EC" id="2.7.7.7" evidence="2"/>
<evidence type="ECO:0000256" key="13">
    <source>
        <dbReference type="SAM" id="MobiDB-lite"/>
    </source>
</evidence>
<dbReference type="InterPro" id="IPR001650">
    <property type="entry name" value="Helicase_C-like"/>
</dbReference>
<dbReference type="PROSITE" id="PS00447">
    <property type="entry name" value="DNA_POLYMERASE_A"/>
    <property type="match status" value="1"/>
</dbReference>
<feature type="compositionally biased region" description="Basic residues" evidence="13">
    <location>
        <begin position="1"/>
        <end position="19"/>
    </location>
</feature>
<dbReference type="SMART" id="SM00482">
    <property type="entry name" value="POLAc"/>
    <property type="match status" value="1"/>
</dbReference>
<dbReference type="GO" id="GO:0003887">
    <property type="term" value="F:DNA-directed DNA polymerase activity"/>
    <property type="evidence" value="ECO:0007669"/>
    <property type="project" value="UniProtKB-KW"/>
</dbReference>
<dbReference type="CDD" id="cd18795">
    <property type="entry name" value="SF2_C_Ski2"/>
    <property type="match status" value="1"/>
</dbReference>
<dbReference type="GO" id="GO:0003677">
    <property type="term" value="F:DNA binding"/>
    <property type="evidence" value="ECO:0007669"/>
    <property type="project" value="InterPro"/>
</dbReference>
<dbReference type="PANTHER" id="PTHR10133">
    <property type="entry name" value="DNA POLYMERASE I"/>
    <property type="match status" value="1"/>
</dbReference>
<dbReference type="GO" id="GO:0006302">
    <property type="term" value="P:double-strand break repair"/>
    <property type="evidence" value="ECO:0007669"/>
    <property type="project" value="TreeGrafter"/>
</dbReference>
<dbReference type="InterPro" id="IPR036397">
    <property type="entry name" value="RNaseH_sf"/>
</dbReference>
<dbReference type="InterPro" id="IPR046931">
    <property type="entry name" value="HTH_61"/>
</dbReference>
<feature type="compositionally biased region" description="Basic and acidic residues" evidence="13">
    <location>
        <begin position="20"/>
        <end position="33"/>
    </location>
</feature>
<dbReference type="Gene3D" id="3.40.50.300">
    <property type="entry name" value="P-loop containing nucleotide triphosphate hydrolases"/>
    <property type="match status" value="2"/>
</dbReference>
<evidence type="ECO:0000256" key="8">
    <source>
        <dbReference type="ARBA" id="ARBA00022932"/>
    </source>
</evidence>
<dbReference type="FunFam" id="1.10.150.20:FF:000002">
    <property type="entry name" value="DNA polymerase I"/>
    <property type="match status" value="1"/>
</dbReference>
<dbReference type="PRINTS" id="PR00868">
    <property type="entry name" value="DNAPOLI"/>
</dbReference>
<comment type="catalytic activity">
    <reaction evidence="11">
        <text>DNA(n) + a 2'-deoxyribonucleoside 5'-triphosphate = DNA(n+1) + diphosphate</text>
        <dbReference type="Rhea" id="RHEA:22508"/>
        <dbReference type="Rhea" id="RHEA-COMP:17339"/>
        <dbReference type="Rhea" id="RHEA-COMP:17340"/>
        <dbReference type="ChEBI" id="CHEBI:33019"/>
        <dbReference type="ChEBI" id="CHEBI:61560"/>
        <dbReference type="ChEBI" id="CHEBI:173112"/>
        <dbReference type="EC" id="2.7.7.7"/>
    </reaction>
</comment>
<dbReference type="Pfam" id="PF00271">
    <property type="entry name" value="Helicase_C"/>
    <property type="match status" value="1"/>
</dbReference>
<dbReference type="SMART" id="SM00487">
    <property type="entry name" value="DEXDc"/>
    <property type="match status" value="1"/>
</dbReference>
<dbReference type="EMBL" id="JALJOR010000002">
    <property type="protein sequence ID" value="KAK9824289.1"/>
    <property type="molecule type" value="Genomic_DNA"/>
</dbReference>
<evidence type="ECO:0000256" key="10">
    <source>
        <dbReference type="ARBA" id="ARBA00023242"/>
    </source>
</evidence>
<keyword evidence="5" id="KW-0547">Nucleotide-binding</keyword>
<dbReference type="InterPro" id="IPR019760">
    <property type="entry name" value="DNA-dir_DNA_pol_A_CS"/>
</dbReference>
<evidence type="ECO:0000256" key="9">
    <source>
        <dbReference type="ARBA" id="ARBA00023204"/>
    </source>
</evidence>
<dbReference type="PANTHER" id="PTHR10133:SF62">
    <property type="entry name" value="DNA POLYMERASE THETA"/>
    <property type="match status" value="1"/>
</dbReference>
<dbReference type="Proteomes" id="UP001489004">
    <property type="component" value="Unassembled WGS sequence"/>
</dbReference>
<dbReference type="InterPro" id="IPR048960">
    <property type="entry name" value="POLQ-like_helical"/>
</dbReference>
<evidence type="ECO:0000313" key="17">
    <source>
        <dbReference type="Proteomes" id="UP001489004"/>
    </source>
</evidence>
<keyword evidence="10" id="KW-0539">Nucleus</keyword>
<reference evidence="16 17" key="1">
    <citation type="journal article" date="2024" name="Nat. Commun.">
        <title>Phylogenomics reveals the evolutionary origins of lichenization in chlorophyte algae.</title>
        <authorList>
            <person name="Puginier C."/>
            <person name="Libourel C."/>
            <person name="Otte J."/>
            <person name="Skaloud P."/>
            <person name="Haon M."/>
            <person name="Grisel S."/>
            <person name="Petersen M."/>
            <person name="Berrin J.G."/>
            <person name="Delaux P.M."/>
            <person name="Dal Grande F."/>
            <person name="Keller J."/>
        </authorList>
    </citation>
    <scope>NUCLEOTIDE SEQUENCE [LARGE SCALE GENOMIC DNA]</scope>
    <source>
        <strain evidence="16 17">SAG 2043</strain>
    </source>
</reference>
<dbReference type="GO" id="GO:0005634">
    <property type="term" value="C:nucleus"/>
    <property type="evidence" value="ECO:0007669"/>
    <property type="project" value="UniProtKB-SubCell"/>
</dbReference>
<feature type="domain" description="Helicase ATP-binding" evidence="14">
    <location>
        <begin position="128"/>
        <end position="308"/>
    </location>
</feature>
<dbReference type="Pfam" id="PF00476">
    <property type="entry name" value="DNA_pol_A"/>
    <property type="match status" value="1"/>
</dbReference>
<dbReference type="Pfam" id="PF00270">
    <property type="entry name" value="DEAD"/>
    <property type="match status" value="1"/>
</dbReference>
<evidence type="ECO:0000256" key="5">
    <source>
        <dbReference type="ARBA" id="ARBA00022741"/>
    </source>
</evidence>
<keyword evidence="7" id="KW-0067">ATP-binding</keyword>
<evidence type="ECO:0000256" key="7">
    <source>
        <dbReference type="ARBA" id="ARBA00022840"/>
    </source>
</evidence>
<name>A0AAW1QSP3_9CHLO</name>
<organism evidence="16 17">
    <name type="scientific">[Myrmecia] bisecta</name>
    <dbReference type="NCBI Taxonomy" id="41462"/>
    <lineage>
        <taxon>Eukaryota</taxon>
        <taxon>Viridiplantae</taxon>
        <taxon>Chlorophyta</taxon>
        <taxon>core chlorophytes</taxon>
        <taxon>Trebouxiophyceae</taxon>
        <taxon>Trebouxiales</taxon>
        <taxon>Trebouxiaceae</taxon>
        <taxon>Myrmecia</taxon>
    </lineage>
</organism>
<evidence type="ECO:0000256" key="11">
    <source>
        <dbReference type="ARBA" id="ARBA00049244"/>
    </source>
</evidence>
<dbReference type="InterPro" id="IPR011545">
    <property type="entry name" value="DEAD/DEAH_box_helicase_dom"/>
</dbReference>
<evidence type="ECO:0000259" key="15">
    <source>
        <dbReference type="PROSITE" id="PS51194"/>
    </source>
</evidence>
<dbReference type="InterPro" id="IPR001098">
    <property type="entry name" value="DNA-dir_DNA_pol_A_palm_dom"/>
</dbReference>
<keyword evidence="12" id="KW-0175">Coiled coil</keyword>
<comment type="caution">
    <text evidence="16">The sequence shown here is derived from an EMBL/GenBank/DDBJ whole genome shotgun (WGS) entry which is preliminary data.</text>
</comment>
<accession>A0AAW1QSP3</accession>
<feature type="coiled-coil region" evidence="12">
    <location>
        <begin position="866"/>
        <end position="893"/>
    </location>
</feature>
<dbReference type="InterPro" id="IPR014001">
    <property type="entry name" value="Helicase_ATP-bd"/>
</dbReference>
<dbReference type="Gene3D" id="1.10.150.20">
    <property type="entry name" value="5' to 3' exonuclease, C-terminal subdomain"/>
    <property type="match status" value="1"/>
</dbReference>
<keyword evidence="9" id="KW-0234">DNA repair</keyword>
<dbReference type="PROSITE" id="PS51194">
    <property type="entry name" value="HELICASE_CTER"/>
    <property type="match status" value="1"/>
</dbReference>
<evidence type="ECO:0000313" key="16">
    <source>
        <dbReference type="EMBL" id="KAK9824289.1"/>
    </source>
</evidence>
<dbReference type="Pfam" id="PF21099">
    <property type="entry name" value="POLQ_helical"/>
    <property type="match status" value="1"/>
</dbReference>
<evidence type="ECO:0000259" key="14">
    <source>
        <dbReference type="PROSITE" id="PS51192"/>
    </source>
</evidence>